<dbReference type="EMBL" id="FQWZ01000007">
    <property type="protein sequence ID" value="SHH24124.1"/>
    <property type="molecule type" value="Genomic_DNA"/>
</dbReference>
<dbReference type="OrthoDB" id="9767928at2"/>
<dbReference type="InterPro" id="IPR010918">
    <property type="entry name" value="PurM-like_C_dom"/>
</dbReference>
<evidence type="ECO:0000313" key="4">
    <source>
        <dbReference type="EMBL" id="SHH24124.1"/>
    </source>
</evidence>
<dbReference type="CDD" id="cd02192">
    <property type="entry name" value="PurM-like3"/>
    <property type="match status" value="1"/>
</dbReference>
<feature type="domain" description="PurM-like N-terminal" evidence="2">
    <location>
        <begin position="42"/>
        <end position="148"/>
    </location>
</feature>
<evidence type="ECO:0000259" key="3">
    <source>
        <dbReference type="Pfam" id="PF02769"/>
    </source>
</evidence>
<dbReference type="InterPro" id="IPR006283">
    <property type="entry name" value="ThiL-like"/>
</dbReference>
<dbReference type="GO" id="GO:0009228">
    <property type="term" value="P:thiamine biosynthetic process"/>
    <property type="evidence" value="ECO:0007669"/>
    <property type="project" value="UniProtKB-KW"/>
</dbReference>
<dbReference type="PIRSF" id="PIRSF036540">
    <property type="entry name" value="UCP036540_AIR"/>
    <property type="match status" value="1"/>
</dbReference>
<protein>
    <recommendedName>
        <fullName evidence="6">Sll0787 family AIR synthase-like protein</fullName>
    </recommendedName>
</protein>
<dbReference type="STRING" id="490188.SAMN04488068_3037"/>
<dbReference type="Proteomes" id="UP000199758">
    <property type="component" value="Unassembled WGS sequence"/>
</dbReference>
<evidence type="ECO:0000313" key="5">
    <source>
        <dbReference type="Proteomes" id="UP000199758"/>
    </source>
</evidence>
<organism evidence="4 5">
    <name type="scientific">Hydrocarboniphaga daqingensis</name>
    <dbReference type="NCBI Taxonomy" id="490188"/>
    <lineage>
        <taxon>Bacteria</taxon>
        <taxon>Pseudomonadati</taxon>
        <taxon>Pseudomonadota</taxon>
        <taxon>Gammaproteobacteria</taxon>
        <taxon>Nevskiales</taxon>
        <taxon>Nevskiaceae</taxon>
        <taxon>Hydrocarboniphaga</taxon>
    </lineage>
</organism>
<dbReference type="GO" id="GO:0009030">
    <property type="term" value="F:thiamine-phosphate kinase activity"/>
    <property type="evidence" value="ECO:0007669"/>
    <property type="project" value="InterPro"/>
</dbReference>
<dbReference type="RefSeq" id="WP_072898783.1">
    <property type="nucleotide sequence ID" value="NZ_FQWZ01000007.1"/>
</dbReference>
<dbReference type="PANTHER" id="PTHR30270:SF0">
    <property type="entry name" value="THIAMINE-MONOPHOSPHATE KINASE"/>
    <property type="match status" value="1"/>
</dbReference>
<dbReference type="SUPFAM" id="SSF56042">
    <property type="entry name" value="PurM C-terminal domain-like"/>
    <property type="match status" value="1"/>
</dbReference>
<dbReference type="NCBIfam" id="TIGR04049">
    <property type="entry name" value="AIR_rel_sll0787"/>
    <property type="match status" value="1"/>
</dbReference>
<evidence type="ECO:0000259" key="2">
    <source>
        <dbReference type="Pfam" id="PF00586"/>
    </source>
</evidence>
<evidence type="ECO:0008006" key="6">
    <source>
        <dbReference type="Google" id="ProtNLM"/>
    </source>
</evidence>
<keyword evidence="5" id="KW-1185">Reference proteome</keyword>
<accession>A0A1M5RCU9</accession>
<feature type="domain" description="PurM-like C-terminal" evidence="3">
    <location>
        <begin position="189"/>
        <end position="300"/>
    </location>
</feature>
<keyword evidence="1" id="KW-0784">Thiamine biosynthesis</keyword>
<dbReference type="InterPro" id="IPR024030">
    <property type="entry name" value="AIR_synthase-rel_sll0787"/>
</dbReference>
<sequence>MSLVHELAAALRTTRGIAHKSDIASAVATLGAAATLAGVPIGDDCAAIPDGAGGFQLLAIEGFINEFVCADPWFAGWCGVMVNVSDIYAMGGRPTAVVDAAWGRNRDTLKLLMEGLAAASQAYGVPVVGGHSNARCDREQLSVAILGRASHLLSSFDAKPGDALIAAIDLRGAYRAPYPHWNASTSAPPERLRADLELLPQIAEAGWCRAAKDISQAGLLGTLLMLLECSSVGACVDIDSVPQPHGVDRSDWLLSTFPSYGFLLAVPPASVDAVLGRFASRQIDCAVIGHCDNRHQLTLRDRSGDHALAWDLRKNGLIGCGPKPPSLPG</sequence>
<dbReference type="SUPFAM" id="SSF55326">
    <property type="entry name" value="PurM N-terminal domain-like"/>
    <property type="match status" value="1"/>
</dbReference>
<dbReference type="InterPro" id="IPR016188">
    <property type="entry name" value="PurM-like_N"/>
</dbReference>
<proteinExistence type="predicted"/>
<dbReference type="InterPro" id="IPR036676">
    <property type="entry name" value="PurM-like_C_sf"/>
</dbReference>
<reference evidence="4 5" key="1">
    <citation type="submission" date="2016-11" db="EMBL/GenBank/DDBJ databases">
        <authorList>
            <person name="Jaros S."/>
            <person name="Januszkiewicz K."/>
            <person name="Wedrychowicz H."/>
        </authorList>
    </citation>
    <scope>NUCLEOTIDE SEQUENCE [LARGE SCALE GENOMIC DNA]</scope>
    <source>
        <strain evidence="4 5">CGMCC 1.7049</strain>
    </source>
</reference>
<name>A0A1M5RCU9_9GAMM</name>
<dbReference type="Pfam" id="PF00586">
    <property type="entry name" value="AIRS"/>
    <property type="match status" value="1"/>
</dbReference>
<dbReference type="Gene3D" id="3.90.650.10">
    <property type="entry name" value="PurM-like C-terminal domain"/>
    <property type="match status" value="1"/>
</dbReference>
<evidence type="ECO:0000256" key="1">
    <source>
        <dbReference type="ARBA" id="ARBA00022977"/>
    </source>
</evidence>
<dbReference type="Gene3D" id="3.30.1330.10">
    <property type="entry name" value="PurM-like, N-terminal domain"/>
    <property type="match status" value="1"/>
</dbReference>
<dbReference type="AlphaFoldDB" id="A0A1M5RCU9"/>
<dbReference type="Pfam" id="PF02769">
    <property type="entry name" value="AIRS_C"/>
    <property type="match status" value="1"/>
</dbReference>
<dbReference type="InterPro" id="IPR011413">
    <property type="entry name" value="UCP036540_AIR"/>
</dbReference>
<gene>
    <name evidence="4" type="ORF">SAMN04488068_3037</name>
</gene>
<dbReference type="PANTHER" id="PTHR30270">
    <property type="entry name" value="THIAMINE-MONOPHOSPHATE KINASE"/>
    <property type="match status" value="1"/>
</dbReference>
<dbReference type="InterPro" id="IPR036921">
    <property type="entry name" value="PurM-like_N_sf"/>
</dbReference>